<proteinExistence type="predicted"/>
<feature type="transmembrane region" description="Helical" evidence="2">
    <location>
        <begin position="413"/>
        <end position="434"/>
    </location>
</feature>
<evidence type="ECO:0000313" key="3">
    <source>
        <dbReference type="EMBL" id="GAA98039.1"/>
    </source>
</evidence>
<dbReference type="InParanoid" id="G7E5C9"/>
<dbReference type="OrthoDB" id="5547497at2759"/>
<feature type="transmembrane region" description="Helical" evidence="2">
    <location>
        <begin position="376"/>
        <end position="393"/>
    </location>
</feature>
<dbReference type="Proteomes" id="UP000009131">
    <property type="component" value="Unassembled WGS sequence"/>
</dbReference>
<dbReference type="RefSeq" id="XP_014569408.1">
    <property type="nucleotide sequence ID" value="XM_014713922.1"/>
</dbReference>
<keyword evidence="4" id="KW-1185">Reference proteome</keyword>
<feature type="transmembrane region" description="Helical" evidence="2">
    <location>
        <begin position="211"/>
        <end position="231"/>
    </location>
</feature>
<keyword evidence="2" id="KW-0472">Membrane</keyword>
<reference evidence="3 4" key="1">
    <citation type="journal article" date="2011" name="J. Gen. Appl. Microbiol.">
        <title>Draft genome sequencing of the enigmatic basidiomycete Mixia osmundae.</title>
        <authorList>
            <person name="Nishida H."/>
            <person name="Nagatsuka Y."/>
            <person name="Sugiyama J."/>
        </authorList>
    </citation>
    <scope>NUCLEOTIDE SEQUENCE [LARGE SCALE GENOMIC DNA]</scope>
    <source>
        <strain evidence="4">CBS 9802 / IAM 14324 / JCM 22182 / KY 12970</strain>
    </source>
</reference>
<evidence type="ECO:0008006" key="5">
    <source>
        <dbReference type="Google" id="ProtNLM"/>
    </source>
</evidence>
<dbReference type="EMBL" id="BABT02000150">
    <property type="protein sequence ID" value="GAA98039.1"/>
    <property type="molecule type" value="Genomic_DNA"/>
</dbReference>
<feature type="region of interest" description="Disordered" evidence="1">
    <location>
        <begin position="43"/>
        <end position="73"/>
    </location>
</feature>
<feature type="transmembrane region" description="Helical" evidence="2">
    <location>
        <begin position="311"/>
        <end position="331"/>
    </location>
</feature>
<feature type="transmembrane region" description="Helical" evidence="2">
    <location>
        <begin position="185"/>
        <end position="205"/>
    </location>
</feature>
<protein>
    <recommendedName>
        <fullName evidence="5">Sugar phosphate transporter domain-containing protein</fullName>
    </recommendedName>
</protein>
<feature type="region of interest" description="Disordered" evidence="1">
    <location>
        <begin position="113"/>
        <end position="135"/>
    </location>
</feature>
<evidence type="ECO:0000313" key="4">
    <source>
        <dbReference type="Proteomes" id="UP000009131"/>
    </source>
</evidence>
<accession>G7E5C9</accession>
<feature type="transmembrane region" description="Helical" evidence="2">
    <location>
        <begin position="280"/>
        <end position="299"/>
    </location>
</feature>
<evidence type="ECO:0000256" key="2">
    <source>
        <dbReference type="SAM" id="Phobius"/>
    </source>
</evidence>
<feature type="compositionally biased region" description="Low complexity" evidence="1">
    <location>
        <begin position="118"/>
        <end position="135"/>
    </location>
</feature>
<dbReference type="AlphaFoldDB" id="G7E5C9"/>
<dbReference type="HOGENOM" id="CLU_480651_0_0_1"/>
<name>G7E5C9_MIXOS</name>
<sequence>MASAPKAEALAFSYSSPVVAPTAQCLPIASDEGSRLALPAELGRTQSTGSPTRATFFGQAAPGSPLQRPSYRSDFGKSFLREQTLAAGKTTRPVSVSRSPYYPNVRTGKFNSAHYPQSSSAIDSDSSVSDSDSPISLRLKAGRNSSAYSSVASRDRPVNKRPSAVPPDHAAECEISRRGRLLSSAAVALHLCAALLMIVASKWVLTRTNVPFTFLFGQLLIPAMLMKGLALTGRIKLPAITKSAFETMTPSVICSLLTLLANTFCLQAVDLGYFQIARGLTLPLTLTLAVFGSDVSSVSAQTMTGARRLPVRYSTLAVLGASIVSAGYISGTYARPVNVQSFAIGLGLASSTLTAYQTVNLKRKLRHAGLTGLETVYFGNLFCAAAMAPLLLVNMEYAVAREMYLEGGHQLNVFLLGTMTCGLCAFVTAMISAFSSKINVSTYQLTATIIRTILQTLIGIKAFDEQLTDDRAISLATIVTGVALYSVAANRNNPQAQEQGDRQRLINRDSLSRRSIARLRTFIAPMSPTLFNASIMFTPIDEKSGFYADKSCTFYDDAQEKLIYNIV</sequence>
<evidence type="ECO:0000256" key="1">
    <source>
        <dbReference type="SAM" id="MobiDB-lite"/>
    </source>
</evidence>
<feature type="transmembrane region" description="Helical" evidence="2">
    <location>
        <begin position="252"/>
        <end position="274"/>
    </location>
</feature>
<feature type="region of interest" description="Disordered" evidence="1">
    <location>
        <begin position="147"/>
        <end position="170"/>
    </location>
</feature>
<reference evidence="3 4" key="2">
    <citation type="journal article" date="2012" name="Open Biol.">
        <title>Characteristics of nucleosomes and linker DNA regions on the genome of the basidiomycete Mixia osmundae revealed by mono- and dinucleosome mapping.</title>
        <authorList>
            <person name="Nishida H."/>
            <person name="Kondo S."/>
            <person name="Matsumoto T."/>
            <person name="Suzuki Y."/>
            <person name="Yoshikawa H."/>
            <person name="Taylor T.D."/>
            <person name="Sugiyama J."/>
        </authorList>
    </citation>
    <scope>NUCLEOTIDE SEQUENCE [LARGE SCALE GENOMIC DNA]</scope>
    <source>
        <strain evidence="4">CBS 9802 / IAM 14324 / JCM 22182 / KY 12970</strain>
    </source>
</reference>
<organism evidence="3 4">
    <name type="scientific">Mixia osmundae (strain CBS 9802 / IAM 14324 / JCM 22182 / KY 12970)</name>
    <dbReference type="NCBI Taxonomy" id="764103"/>
    <lineage>
        <taxon>Eukaryota</taxon>
        <taxon>Fungi</taxon>
        <taxon>Dikarya</taxon>
        <taxon>Basidiomycota</taxon>
        <taxon>Pucciniomycotina</taxon>
        <taxon>Mixiomycetes</taxon>
        <taxon>Mixiales</taxon>
        <taxon>Mixiaceae</taxon>
        <taxon>Mixia</taxon>
    </lineage>
</organism>
<gene>
    <name evidence="3" type="primary">Mo04720</name>
    <name evidence="3" type="ORF">E5Q_04720</name>
</gene>
<dbReference type="Gene3D" id="1.10.3730.20">
    <property type="match status" value="1"/>
</dbReference>
<comment type="caution">
    <text evidence="3">The sequence shown here is derived from an EMBL/GenBank/DDBJ whole genome shotgun (WGS) entry which is preliminary data.</text>
</comment>
<dbReference type="eggNOG" id="KOG1442">
    <property type="taxonomic scope" value="Eukaryota"/>
</dbReference>
<feature type="compositionally biased region" description="Polar residues" evidence="1">
    <location>
        <begin position="44"/>
        <end position="53"/>
    </location>
</feature>
<feature type="transmembrane region" description="Helical" evidence="2">
    <location>
        <begin position="337"/>
        <end position="356"/>
    </location>
</feature>
<keyword evidence="2" id="KW-1133">Transmembrane helix</keyword>
<keyword evidence="2" id="KW-0812">Transmembrane</keyword>